<keyword evidence="3" id="KW-1185">Reference proteome</keyword>
<feature type="region of interest" description="Disordered" evidence="1">
    <location>
        <begin position="1"/>
        <end position="20"/>
    </location>
</feature>
<name>A0A917W3V6_9ACTN</name>
<evidence type="ECO:0000313" key="2">
    <source>
        <dbReference type="EMBL" id="GGL59763.1"/>
    </source>
</evidence>
<proteinExistence type="predicted"/>
<evidence type="ECO:0000313" key="3">
    <source>
        <dbReference type="Proteomes" id="UP000613840"/>
    </source>
</evidence>
<evidence type="ECO:0000256" key="1">
    <source>
        <dbReference type="SAM" id="MobiDB-lite"/>
    </source>
</evidence>
<protein>
    <submittedName>
        <fullName evidence="2">Uncharacterized protein</fullName>
    </submittedName>
</protein>
<reference evidence="2" key="2">
    <citation type="submission" date="2020-09" db="EMBL/GenBank/DDBJ databases">
        <authorList>
            <person name="Sun Q."/>
            <person name="Zhou Y."/>
        </authorList>
    </citation>
    <scope>NUCLEOTIDE SEQUENCE</scope>
    <source>
        <strain evidence="2">CGMCC 4.7306</strain>
    </source>
</reference>
<accession>A0A917W3V6</accession>
<reference evidence="2" key="1">
    <citation type="journal article" date="2014" name="Int. J. Syst. Evol. Microbiol.">
        <title>Complete genome sequence of Corynebacterium casei LMG S-19264T (=DSM 44701T), isolated from a smear-ripened cheese.</title>
        <authorList>
            <consortium name="US DOE Joint Genome Institute (JGI-PGF)"/>
            <person name="Walter F."/>
            <person name="Albersmeier A."/>
            <person name="Kalinowski J."/>
            <person name="Ruckert C."/>
        </authorList>
    </citation>
    <scope>NUCLEOTIDE SEQUENCE</scope>
    <source>
        <strain evidence="2">CGMCC 4.7306</strain>
    </source>
</reference>
<organism evidence="2 3">
    <name type="scientific">Microlunatus endophyticus</name>
    <dbReference type="NCBI Taxonomy" id="1716077"/>
    <lineage>
        <taxon>Bacteria</taxon>
        <taxon>Bacillati</taxon>
        <taxon>Actinomycetota</taxon>
        <taxon>Actinomycetes</taxon>
        <taxon>Propionibacteriales</taxon>
        <taxon>Propionibacteriaceae</taxon>
        <taxon>Microlunatus</taxon>
    </lineage>
</organism>
<comment type="caution">
    <text evidence="2">The sequence shown here is derived from an EMBL/GenBank/DDBJ whole genome shotgun (WGS) entry which is preliminary data.</text>
</comment>
<dbReference type="AlphaFoldDB" id="A0A917W3V6"/>
<dbReference type="Proteomes" id="UP000613840">
    <property type="component" value="Unassembled WGS sequence"/>
</dbReference>
<dbReference type="EMBL" id="BMMZ01000003">
    <property type="protein sequence ID" value="GGL59763.1"/>
    <property type="molecule type" value="Genomic_DNA"/>
</dbReference>
<gene>
    <name evidence="2" type="ORF">GCM10011575_17880</name>
</gene>
<sequence>MQPAGTDPATGDPDSDEHPVLGLVRGEQARAAISALVFRFDHRAIIGTRHPEPAIARGRSGDGEIG</sequence>